<dbReference type="GO" id="GO:0098003">
    <property type="term" value="P:viral tail assembly"/>
    <property type="evidence" value="ECO:0007669"/>
    <property type="project" value="UniProtKB-KW"/>
</dbReference>
<feature type="transmembrane region" description="Helical" evidence="2">
    <location>
        <begin position="505"/>
        <end position="525"/>
    </location>
</feature>
<feature type="transmembrane region" description="Helical" evidence="2">
    <location>
        <begin position="356"/>
        <end position="376"/>
    </location>
</feature>
<keyword evidence="1" id="KW-1188">Viral release from host cell</keyword>
<keyword evidence="2" id="KW-0812">Transmembrane</keyword>
<dbReference type="InterPro" id="IPR013491">
    <property type="entry name" value="Tape_meas_N"/>
</dbReference>
<evidence type="ECO:0000256" key="2">
    <source>
        <dbReference type="SAM" id="Phobius"/>
    </source>
</evidence>
<dbReference type="Pfam" id="PF20155">
    <property type="entry name" value="TMP_3"/>
    <property type="match status" value="1"/>
</dbReference>
<feature type="transmembrane region" description="Helical" evidence="2">
    <location>
        <begin position="531"/>
        <end position="551"/>
    </location>
</feature>
<evidence type="ECO:0000256" key="1">
    <source>
        <dbReference type="ARBA" id="ARBA00022465"/>
    </source>
</evidence>
<dbReference type="PANTHER" id="PTHR37813">
    <property type="entry name" value="FELS-2 PROPHAGE PROTEIN"/>
    <property type="match status" value="1"/>
</dbReference>
<feature type="transmembrane region" description="Helical" evidence="2">
    <location>
        <begin position="470"/>
        <end position="493"/>
    </location>
</feature>
<proteinExistence type="predicted"/>
<dbReference type="Gene3D" id="1.20.120.20">
    <property type="entry name" value="Apolipoprotein"/>
    <property type="match status" value="1"/>
</dbReference>
<feature type="domain" description="Tape measure protein N-terminal" evidence="3">
    <location>
        <begin position="1"/>
        <end position="185"/>
    </location>
</feature>
<dbReference type="PANTHER" id="PTHR37813:SF1">
    <property type="entry name" value="FELS-2 PROPHAGE PROTEIN"/>
    <property type="match status" value="1"/>
</dbReference>
<feature type="transmembrane region" description="Helical" evidence="2">
    <location>
        <begin position="383"/>
        <end position="403"/>
    </location>
</feature>
<dbReference type="NCBIfam" id="TIGR02675">
    <property type="entry name" value="tape_meas_nterm"/>
    <property type="match status" value="1"/>
</dbReference>
<feature type="transmembrane region" description="Helical" evidence="2">
    <location>
        <begin position="409"/>
        <end position="429"/>
    </location>
</feature>
<sequence>MNNFPKVMAGLGYGADAATSSIDKMSDHLTGLPTRLDAMTSSVQKIVPTVKDVGKATDIMLAFNDALLAGGASTQVQEAALEQFCQVLAKGKPEMEDWRSIVTAMPGQMDQVAKSMLGPTASTNDLYNALKTGKVSVEDLEDAFISLDKNGYAGFDSFAQQAKTGTAGIATSMANLQNSVTKSVAACIDAIGVENITAPIQGATDLIKNSGNAIAGAITGIRGTLSEFSGDMSRMLSTSTPVSELARNVDILGRCLRGIADDASAAIAGMLPLEGIASSLSGYGLATTVFDIARAINQMIEGAGGITAVCGSLRGFAPAIAPAAAGLTAFIAGGVASGISSIPVLGGLLGGLTGPLSALAGPAGIAAAAFIGLMATSEELRSAVGSAVAGVVQAVIPLGAQIASAVMPVVAALPGLMSSVAGALAQVIGPIGQLVQALLPLVPPVIQAICSVLGTAIAIIQQVLAVAAPIVAQVISFVAQCVAVVMPAIQSVLTCIQTAMPLIQAWISSALSVIQAVWNAVWPVMSTVTTSVLSVVSAMVQGTMAVIQAIIQTVMAVINGDWSGAWEGIQSVASAIWGAIESVISAYISAVSAVISSVLSSISGVWSSTWGAIKGAFSSIWEGIKGAAQSGVNSVYTTVTGIKDKITGFFAGAGSWLVASGKAILNGLKSGIESAVGAVTSSVSGAVERIRGLFPFSPAKWGPFSGHGYTTYSGRALMGDFGESIVAASAGTAAMASKALARVEDVFNVPTVSFASADAAGARSVAIGSAAPAGLGVVERGDTYYINIDGSLLEVDERIARALKELIAEVKRSSRSRRG</sequence>
<keyword evidence="1" id="KW-1245">Viral tail assembly</keyword>
<feature type="transmembrane region" description="Helical" evidence="2">
    <location>
        <begin position="323"/>
        <end position="344"/>
    </location>
</feature>
<keyword evidence="2" id="KW-1133">Transmembrane helix</keyword>
<name>A0A8S5PHU3_9CAUD</name>
<protein>
    <submittedName>
        <fullName evidence="4">Tail tape measure</fullName>
    </submittedName>
</protein>
<dbReference type="EMBL" id="BK015430">
    <property type="protein sequence ID" value="DAE06181.1"/>
    <property type="molecule type" value="Genomic_DNA"/>
</dbReference>
<feature type="transmembrane region" description="Helical" evidence="2">
    <location>
        <begin position="441"/>
        <end position="464"/>
    </location>
</feature>
<accession>A0A8S5PHU3</accession>
<reference evidence="4" key="1">
    <citation type="journal article" date="2021" name="Proc. Natl. Acad. Sci. U.S.A.">
        <title>A Catalog of Tens of Thousands of Viruses from Human Metagenomes Reveals Hidden Associations with Chronic Diseases.</title>
        <authorList>
            <person name="Tisza M.J."/>
            <person name="Buck C.B."/>
        </authorList>
    </citation>
    <scope>NUCLEOTIDE SEQUENCE</scope>
    <source>
        <strain evidence="4">CtwIa5</strain>
    </source>
</reference>
<organism evidence="4">
    <name type="scientific">Siphoviridae sp. ctwIa5</name>
    <dbReference type="NCBI Taxonomy" id="2825729"/>
    <lineage>
        <taxon>Viruses</taxon>
        <taxon>Duplodnaviria</taxon>
        <taxon>Heunggongvirae</taxon>
        <taxon>Uroviricota</taxon>
        <taxon>Caudoviricetes</taxon>
    </lineage>
</organism>
<evidence type="ECO:0000313" key="4">
    <source>
        <dbReference type="EMBL" id="DAE06181.1"/>
    </source>
</evidence>
<evidence type="ECO:0000259" key="3">
    <source>
        <dbReference type="Pfam" id="PF20155"/>
    </source>
</evidence>
<keyword evidence="2" id="KW-0472">Membrane</keyword>